<dbReference type="EMBL" id="JAYLLH010000003">
    <property type="protein sequence ID" value="MEC3860214.1"/>
    <property type="molecule type" value="Genomic_DNA"/>
</dbReference>
<gene>
    <name evidence="2" type="ORF">VK792_02875</name>
</gene>
<sequence>MLRDIKTIIDRSSDTLLQDALGVLCLCVVMFGALHVPAFF</sequence>
<evidence type="ECO:0000313" key="2">
    <source>
        <dbReference type="EMBL" id="MEC3860214.1"/>
    </source>
</evidence>
<name>A0ABU6HEX5_9RHOB</name>
<protein>
    <submittedName>
        <fullName evidence="2">Uncharacterized protein</fullName>
    </submittedName>
</protein>
<keyword evidence="1" id="KW-0812">Transmembrane</keyword>
<dbReference type="Proteomes" id="UP001348149">
    <property type="component" value="Unassembled WGS sequence"/>
</dbReference>
<proteinExistence type="predicted"/>
<feature type="transmembrane region" description="Helical" evidence="1">
    <location>
        <begin position="20"/>
        <end position="39"/>
    </location>
</feature>
<keyword evidence="1" id="KW-1133">Transmembrane helix</keyword>
<keyword evidence="3" id="KW-1185">Reference proteome</keyword>
<keyword evidence="1" id="KW-0472">Membrane</keyword>
<evidence type="ECO:0000313" key="3">
    <source>
        <dbReference type="Proteomes" id="UP001348149"/>
    </source>
</evidence>
<accession>A0ABU6HEX5</accession>
<evidence type="ECO:0000256" key="1">
    <source>
        <dbReference type="SAM" id="Phobius"/>
    </source>
</evidence>
<organism evidence="2 3">
    <name type="scientific">Mesobacterium hydrothermale</name>
    <dbReference type="NCBI Taxonomy" id="3111907"/>
    <lineage>
        <taxon>Bacteria</taxon>
        <taxon>Pseudomonadati</taxon>
        <taxon>Pseudomonadota</taxon>
        <taxon>Alphaproteobacteria</taxon>
        <taxon>Rhodobacterales</taxon>
        <taxon>Roseobacteraceae</taxon>
        <taxon>Mesobacterium</taxon>
    </lineage>
</organism>
<comment type="caution">
    <text evidence="2">The sequence shown here is derived from an EMBL/GenBank/DDBJ whole genome shotgun (WGS) entry which is preliminary data.</text>
</comment>
<reference evidence="2 3" key="1">
    <citation type="submission" date="2024-01" db="EMBL/GenBank/DDBJ databases">
        <title>Mesobacterium rodlantinim sp. nov., isolated from shallow sea hydrothermal systems off Kueishantao Island.</title>
        <authorList>
            <person name="Su Z."/>
            <person name="Tang K."/>
        </authorList>
    </citation>
    <scope>NUCLEOTIDE SEQUENCE [LARGE SCALE GENOMIC DNA]</scope>
    <source>
        <strain evidence="2 3">TK19101</strain>
    </source>
</reference>